<dbReference type="Gene3D" id="1.25.40.10">
    <property type="entry name" value="Tetratricopeptide repeat domain"/>
    <property type="match status" value="1"/>
</dbReference>
<dbReference type="AlphaFoldDB" id="A0A0R1VK35"/>
<dbReference type="PROSITE" id="PS50943">
    <property type="entry name" value="HTH_CROC1"/>
    <property type="match status" value="1"/>
</dbReference>
<accession>A0A0R1VK35</accession>
<feature type="domain" description="HTH cro/C1-type" evidence="1">
    <location>
        <begin position="7"/>
        <end position="60"/>
    </location>
</feature>
<evidence type="ECO:0000259" key="1">
    <source>
        <dbReference type="PROSITE" id="PS50943"/>
    </source>
</evidence>
<proteinExistence type="predicted"/>
<name>A0A0R1VK35_9LACO</name>
<dbReference type="InterPro" id="IPR001387">
    <property type="entry name" value="Cro/C1-type_HTH"/>
</dbReference>
<evidence type="ECO:0000313" key="2">
    <source>
        <dbReference type="EMBL" id="KRM02204.1"/>
    </source>
</evidence>
<evidence type="ECO:0000313" key="3">
    <source>
        <dbReference type="Proteomes" id="UP000051307"/>
    </source>
</evidence>
<dbReference type="CDD" id="cd00093">
    <property type="entry name" value="HTH_XRE"/>
    <property type="match status" value="1"/>
</dbReference>
<dbReference type="OrthoDB" id="2330104at2"/>
<sequence length="274" mass="31621">MTIGEALKQLRLHAGLTQNQMAAGLMSESFYSKVERDVHEIDANLLIELLTAHHFDVVSFFARVSNQDLRTEPNFDLMNQISFAQNRKDLKILDKIASEIKEGKVKSDFWLQFRLENAYAWVLHSNKMISPELKNKVKSIIVDENWNRTAYHYLSQAVIFLDIDEAYQLVDSAFRAYEKKPETDTFTLQFVAMIAVNFLNCCYHQRDAIQKKYVDRAVNFLHELPKDGAIGINSVLGTYYEAVFSGDKDMAEMVIKVLKKSGYLFLIEDTLEQK</sequence>
<dbReference type="SUPFAM" id="SSF47413">
    <property type="entry name" value="lambda repressor-like DNA-binding domains"/>
    <property type="match status" value="1"/>
</dbReference>
<dbReference type="EMBL" id="AZFU01000044">
    <property type="protein sequence ID" value="KRM02204.1"/>
    <property type="molecule type" value="Genomic_DNA"/>
</dbReference>
<comment type="caution">
    <text evidence="2">The sequence shown here is derived from an EMBL/GenBank/DDBJ whole genome shotgun (WGS) entry which is preliminary data.</text>
</comment>
<dbReference type="eggNOG" id="ENOG50309HA">
    <property type="taxonomic scope" value="Bacteria"/>
</dbReference>
<dbReference type="Proteomes" id="UP000051307">
    <property type="component" value="Unassembled WGS sequence"/>
</dbReference>
<dbReference type="SMART" id="SM00530">
    <property type="entry name" value="HTH_XRE"/>
    <property type="match status" value="1"/>
</dbReference>
<dbReference type="GO" id="GO:0003677">
    <property type="term" value="F:DNA binding"/>
    <property type="evidence" value="ECO:0007669"/>
    <property type="project" value="InterPro"/>
</dbReference>
<reference evidence="2 3" key="1">
    <citation type="journal article" date="2015" name="Genome Announc.">
        <title>Expanding the biotechnology potential of lactobacilli through comparative genomics of 213 strains and associated genera.</title>
        <authorList>
            <person name="Sun Z."/>
            <person name="Harris H.M."/>
            <person name="McCann A."/>
            <person name="Guo C."/>
            <person name="Argimon S."/>
            <person name="Zhang W."/>
            <person name="Yang X."/>
            <person name="Jeffery I.B."/>
            <person name="Cooney J.C."/>
            <person name="Kagawa T.F."/>
            <person name="Liu W."/>
            <person name="Song Y."/>
            <person name="Salvetti E."/>
            <person name="Wrobel A."/>
            <person name="Rasinkangas P."/>
            <person name="Parkhill J."/>
            <person name="Rea M.C."/>
            <person name="O'Sullivan O."/>
            <person name="Ritari J."/>
            <person name="Douillard F.P."/>
            <person name="Paul Ross R."/>
            <person name="Yang R."/>
            <person name="Briner A.E."/>
            <person name="Felis G.E."/>
            <person name="de Vos W.M."/>
            <person name="Barrangou R."/>
            <person name="Klaenhammer T.R."/>
            <person name="Caufield P.W."/>
            <person name="Cui Y."/>
            <person name="Zhang H."/>
            <person name="O'Toole P.W."/>
        </authorList>
    </citation>
    <scope>NUCLEOTIDE SEQUENCE [LARGE SCALE GENOMIC DNA]</scope>
    <source>
        <strain evidence="2 3">DSM 16761</strain>
    </source>
</reference>
<dbReference type="PATRIC" id="fig|1423767.3.peg.1872"/>
<dbReference type="InterPro" id="IPR010982">
    <property type="entry name" value="Lambda_DNA-bd_dom_sf"/>
</dbReference>
<dbReference type="PANTHER" id="PTHR37038">
    <property type="entry name" value="TRANSCRIPTIONAL REGULATOR-RELATED"/>
    <property type="match status" value="1"/>
</dbReference>
<protein>
    <submittedName>
        <fullName evidence="2">Transcriptional regulator</fullName>
    </submittedName>
</protein>
<gene>
    <name evidence="2" type="ORF">FC59_GL001805</name>
</gene>
<dbReference type="RefSeq" id="WP_025014406.1">
    <property type="nucleotide sequence ID" value="NZ_AZFU01000044.1"/>
</dbReference>
<organism evidence="2 3">
    <name type="scientific">Lactobacillus kitasatonis DSM 16761 = JCM 1039</name>
    <dbReference type="NCBI Taxonomy" id="1423767"/>
    <lineage>
        <taxon>Bacteria</taxon>
        <taxon>Bacillati</taxon>
        <taxon>Bacillota</taxon>
        <taxon>Bacilli</taxon>
        <taxon>Lactobacillales</taxon>
        <taxon>Lactobacillaceae</taxon>
        <taxon>Lactobacillus</taxon>
    </lineage>
</organism>
<dbReference type="InterPro" id="IPR053163">
    <property type="entry name" value="HTH-type_regulator_Rgg"/>
</dbReference>
<dbReference type="InterPro" id="IPR011990">
    <property type="entry name" value="TPR-like_helical_dom_sf"/>
</dbReference>
<dbReference type="Pfam" id="PF01381">
    <property type="entry name" value="HTH_3"/>
    <property type="match status" value="1"/>
</dbReference>